<keyword evidence="12 14" id="KW-0378">Hydrolase</keyword>
<keyword evidence="10 14" id="KW-0479">Metal-binding</keyword>
<keyword evidence="11 14" id="KW-0255">Endonuclease</keyword>
<evidence type="ECO:0000256" key="14">
    <source>
        <dbReference type="HAMAP-Rule" id="MF_00053"/>
    </source>
</evidence>
<dbReference type="PIRSF" id="PIRSF037748">
    <property type="entry name" value="RnhC"/>
    <property type="match status" value="1"/>
</dbReference>
<dbReference type="InterPro" id="IPR024568">
    <property type="entry name" value="RNase_HIII_N"/>
</dbReference>
<dbReference type="InterPro" id="IPR036397">
    <property type="entry name" value="RNaseH_sf"/>
</dbReference>
<evidence type="ECO:0000256" key="11">
    <source>
        <dbReference type="ARBA" id="ARBA00022759"/>
    </source>
</evidence>
<evidence type="ECO:0000313" key="19">
    <source>
        <dbReference type="Proteomes" id="UP000886597"/>
    </source>
</evidence>
<gene>
    <name evidence="14 18" type="primary">rnhC</name>
    <name evidence="17" type="ORF">TK11N_05030</name>
    <name evidence="18" type="ORF">TK2N_05030</name>
</gene>
<feature type="binding site" evidence="14 15">
    <location>
        <position position="196"/>
    </location>
    <ligand>
        <name>a divalent metal cation</name>
        <dbReference type="ChEBI" id="CHEBI:60240"/>
    </ligand>
</feature>
<comment type="cofactor">
    <cofactor evidence="2">
        <name>Mg(2+)</name>
        <dbReference type="ChEBI" id="CHEBI:18420"/>
    </cofactor>
</comment>
<evidence type="ECO:0000256" key="6">
    <source>
        <dbReference type="ARBA" id="ARBA00012180"/>
    </source>
</evidence>
<dbReference type="Pfam" id="PF01351">
    <property type="entry name" value="RNase_HII"/>
    <property type="match status" value="1"/>
</dbReference>
<evidence type="ECO:0000259" key="16">
    <source>
        <dbReference type="PROSITE" id="PS51975"/>
    </source>
</evidence>
<feature type="binding site" evidence="14 15">
    <location>
        <position position="93"/>
    </location>
    <ligand>
        <name>a divalent metal cation</name>
        <dbReference type="ChEBI" id="CHEBI:60240"/>
    </ligand>
</feature>
<dbReference type="GO" id="GO:0003723">
    <property type="term" value="F:RNA binding"/>
    <property type="evidence" value="ECO:0007669"/>
    <property type="project" value="UniProtKB-UniRule"/>
</dbReference>
<evidence type="ECO:0000256" key="7">
    <source>
        <dbReference type="ARBA" id="ARBA00021407"/>
    </source>
</evidence>
<evidence type="ECO:0000256" key="12">
    <source>
        <dbReference type="ARBA" id="ARBA00022801"/>
    </source>
</evidence>
<evidence type="ECO:0000313" key="20">
    <source>
        <dbReference type="Proteomes" id="UP000886607"/>
    </source>
</evidence>
<dbReference type="InterPro" id="IPR012337">
    <property type="entry name" value="RNaseH-like_sf"/>
</dbReference>
<dbReference type="Proteomes" id="UP000886597">
    <property type="component" value="Unassembled WGS sequence"/>
</dbReference>
<comment type="function">
    <text evidence="3 14">Endonuclease that specifically degrades the RNA of RNA-DNA hybrids.</text>
</comment>
<dbReference type="InterPro" id="IPR024567">
    <property type="entry name" value="RNase_HII/HIII_dom"/>
</dbReference>
<name>A0AAN4RJK2_9ENTE</name>
<dbReference type="HAMAP" id="MF_00053">
    <property type="entry name" value="RNase_HIII"/>
    <property type="match status" value="1"/>
</dbReference>
<evidence type="ECO:0000313" key="18">
    <source>
        <dbReference type="EMBL" id="GEQ53659.1"/>
    </source>
</evidence>
<evidence type="ECO:0000256" key="15">
    <source>
        <dbReference type="PROSITE-ProRule" id="PRU01319"/>
    </source>
</evidence>
<accession>A0AAN4RJK2</accession>
<dbReference type="AlphaFoldDB" id="A0AAN4RJK2"/>
<dbReference type="CDD" id="cd14796">
    <property type="entry name" value="RNAse_HIII_N"/>
    <property type="match status" value="1"/>
</dbReference>
<dbReference type="EMBL" id="BKBQ01000005">
    <property type="protein sequence ID" value="GEQ53659.1"/>
    <property type="molecule type" value="Genomic_DNA"/>
</dbReference>
<evidence type="ECO:0000256" key="8">
    <source>
        <dbReference type="ARBA" id="ARBA00022490"/>
    </source>
</evidence>
<dbReference type="PANTHER" id="PTHR10954:SF23">
    <property type="entry name" value="RIBONUCLEASE"/>
    <property type="match status" value="1"/>
</dbReference>
<proteinExistence type="inferred from homology"/>
<reference evidence="18" key="2">
    <citation type="journal article" date="2020" name="Int. Dairy J.">
        <title>Lactic acid bacterial diversity in Brie cheese focusing on salt concentration and pH of isolation medium and characterisation of halophilic and alkaliphilic lactic acid bacterial isolates.</title>
        <authorList>
            <person name="Unno R."/>
            <person name="Matsutani M."/>
            <person name="Suzuki T."/>
            <person name="Kodama K."/>
            <person name="Matsushita H."/>
            <person name="Yamasato K."/>
            <person name="Koizumi Y."/>
            <person name="Ishikawa M."/>
        </authorList>
    </citation>
    <scope>NUCLEOTIDE SEQUENCE</scope>
    <source>
        <strain evidence="18">7C1</strain>
        <strain evidence="17">8C4</strain>
    </source>
</reference>
<reference evidence="18" key="1">
    <citation type="submission" date="2019-08" db="EMBL/GenBank/DDBJ databases">
        <authorList>
            <person name="Ishikawa M."/>
            <person name="Suzuki T."/>
            <person name="Matsutani M."/>
        </authorList>
    </citation>
    <scope>NUCLEOTIDE SEQUENCE</scope>
    <source>
        <strain evidence="18">7C1</strain>
        <strain evidence="17">8C4</strain>
    </source>
</reference>
<evidence type="ECO:0000256" key="2">
    <source>
        <dbReference type="ARBA" id="ARBA00001946"/>
    </source>
</evidence>
<dbReference type="EMBL" id="BKBO01000005">
    <property type="protein sequence ID" value="GEQ48651.1"/>
    <property type="molecule type" value="Genomic_DNA"/>
</dbReference>
<dbReference type="SUPFAM" id="SSF53098">
    <property type="entry name" value="Ribonuclease H-like"/>
    <property type="match status" value="1"/>
</dbReference>
<keyword evidence="9 14" id="KW-0540">Nuclease</keyword>
<organism evidence="18 19">
    <name type="scientific">Tetragenococcus koreensis</name>
    <dbReference type="NCBI Taxonomy" id="290335"/>
    <lineage>
        <taxon>Bacteria</taxon>
        <taxon>Bacillati</taxon>
        <taxon>Bacillota</taxon>
        <taxon>Bacilli</taxon>
        <taxon>Lactobacillales</taxon>
        <taxon>Enterococcaceae</taxon>
        <taxon>Tetragenococcus</taxon>
    </lineage>
</organism>
<evidence type="ECO:0000256" key="9">
    <source>
        <dbReference type="ARBA" id="ARBA00022722"/>
    </source>
</evidence>
<evidence type="ECO:0000256" key="5">
    <source>
        <dbReference type="ARBA" id="ARBA00008378"/>
    </source>
</evidence>
<evidence type="ECO:0000256" key="3">
    <source>
        <dbReference type="ARBA" id="ARBA00004065"/>
    </source>
</evidence>
<dbReference type="GO" id="GO:0005737">
    <property type="term" value="C:cytoplasm"/>
    <property type="evidence" value="ECO:0007669"/>
    <property type="project" value="UniProtKB-SubCell"/>
</dbReference>
<dbReference type="GO" id="GO:0043137">
    <property type="term" value="P:DNA replication, removal of RNA primer"/>
    <property type="evidence" value="ECO:0007669"/>
    <property type="project" value="TreeGrafter"/>
</dbReference>
<dbReference type="Pfam" id="PF11858">
    <property type="entry name" value="DUF3378"/>
    <property type="match status" value="1"/>
</dbReference>
<dbReference type="NCBIfam" id="TIGR00716">
    <property type="entry name" value="rnhC"/>
    <property type="match status" value="1"/>
</dbReference>
<dbReference type="GO" id="GO:0000287">
    <property type="term" value="F:magnesium ion binding"/>
    <property type="evidence" value="ECO:0007669"/>
    <property type="project" value="UniProtKB-UniRule"/>
</dbReference>
<comment type="cofactor">
    <cofactor evidence="14 15">
        <name>Mn(2+)</name>
        <dbReference type="ChEBI" id="CHEBI:29035"/>
    </cofactor>
    <cofactor evidence="14 15">
        <name>Mg(2+)</name>
        <dbReference type="ChEBI" id="CHEBI:18420"/>
    </cofactor>
    <text evidence="14 15">Manganese or magnesium. Binds 1 divalent metal ion per monomer in the absence of substrate. May bind a second metal ion after substrate binding.</text>
</comment>
<feature type="binding site" evidence="14 15">
    <location>
        <position position="92"/>
    </location>
    <ligand>
        <name>a divalent metal cation</name>
        <dbReference type="ChEBI" id="CHEBI:60240"/>
    </ligand>
</feature>
<sequence>MGTTVVKLTTQKLKDAALYYKPYTTPRKIPYAAFFAKKDGITITAYNSGKVMFQGDNEEKEASLWQNGQVDKPKHTASLPADFAQKSIIGSDEVGNGSYFGPLVVCAVYADKTHLKPLKQLGVKDSKMLSDTQILTLAPKIKELVPYQKLVVTPQKYNQIQPKYNAVHMKVVLHNQCIQLLLQKISPKVPEAILIDQFAKETTYRKYLKTEENPVTQNLYFITKGEQYHLAVAAASIICRAEFLDSLKQQSQEVGIELPSGAGSKSDKQAAKVIKKGGVELLAHHAKLHFKNTEKAKKMVQN</sequence>
<comment type="caution">
    <text evidence="18">The sequence shown here is derived from an EMBL/GenBank/DDBJ whole genome shotgun (WGS) entry which is preliminary data.</text>
</comment>
<dbReference type="InterPro" id="IPR004641">
    <property type="entry name" value="RNase_HIII"/>
</dbReference>
<dbReference type="PANTHER" id="PTHR10954">
    <property type="entry name" value="RIBONUCLEASE H2 SUBUNIT A"/>
    <property type="match status" value="1"/>
</dbReference>
<dbReference type="KEGG" id="tkr:C7K43_05395"/>
<comment type="subcellular location">
    <subcellularLocation>
        <location evidence="4 14">Cytoplasm</location>
    </subcellularLocation>
</comment>
<evidence type="ECO:0000256" key="4">
    <source>
        <dbReference type="ARBA" id="ARBA00004496"/>
    </source>
</evidence>
<comment type="similarity">
    <text evidence="5 14">Belongs to the RNase HII family. RnhC subfamily.</text>
</comment>
<dbReference type="EC" id="3.1.26.4" evidence="6 14"/>
<dbReference type="CDD" id="cd06590">
    <property type="entry name" value="RNase_HII_bacteria_HIII_like"/>
    <property type="match status" value="1"/>
</dbReference>
<dbReference type="FunFam" id="3.30.420.10:FF:000047">
    <property type="entry name" value="Ribonuclease HIII"/>
    <property type="match status" value="1"/>
</dbReference>
<protein>
    <recommendedName>
        <fullName evidence="7 14">Ribonuclease HIII</fullName>
        <shortName evidence="14">RNase HIII</shortName>
        <ecNumber evidence="6 14">3.1.26.4</ecNumber>
    </recommendedName>
</protein>
<keyword evidence="8 14" id="KW-0963">Cytoplasm</keyword>
<evidence type="ECO:0000256" key="1">
    <source>
        <dbReference type="ARBA" id="ARBA00000077"/>
    </source>
</evidence>
<dbReference type="PROSITE" id="PS51975">
    <property type="entry name" value="RNASE_H_2"/>
    <property type="match status" value="1"/>
</dbReference>
<dbReference type="Gene3D" id="3.30.420.10">
    <property type="entry name" value="Ribonuclease H-like superfamily/Ribonuclease H"/>
    <property type="match status" value="1"/>
</dbReference>
<dbReference type="InterPro" id="IPR012295">
    <property type="entry name" value="TBP_dom_sf"/>
</dbReference>
<dbReference type="GO" id="GO:0006298">
    <property type="term" value="P:mismatch repair"/>
    <property type="evidence" value="ECO:0007669"/>
    <property type="project" value="TreeGrafter"/>
</dbReference>
<dbReference type="GO" id="GO:0032299">
    <property type="term" value="C:ribonuclease H2 complex"/>
    <property type="evidence" value="ECO:0007669"/>
    <property type="project" value="TreeGrafter"/>
</dbReference>
<dbReference type="Proteomes" id="UP000886607">
    <property type="component" value="Unassembled WGS sequence"/>
</dbReference>
<keyword evidence="20" id="KW-1185">Reference proteome</keyword>
<dbReference type="GeneID" id="69985376"/>
<evidence type="ECO:0000313" key="17">
    <source>
        <dbReference type="EMBL" id="GEQ48651.1"/>
    </source>
</evidence>
<feature type="domain" description="RNase H type-2" evidence="16">
    <location>
        <begin position="86"/>
        <end position="302"/>
    </location>
</feature>
<evidence type="ECO:0000256" key="10">
    <source>
        <dbReference type="ARBA" id="ARBA00022723"/>
    </source>
</evidence>
<dbReference type="Gene3D" id="3.30.310.10">
    <property type="entry name" value="TATA-Binding Protein"/>
    <property type="match status" value="1"/>
</dbReference>
<evidence type="ECO:0000256" key="13">
    <source>
        <dbReference type="ARBA" id="ARBA00022842"/>
    </source>
</evidence>
<dbReference type="GO" id="GO:0004523">
    <property type="term" value="F:RNA-DNA hybrid ribonuclease activity"/>
    <property type="evidence" value="ECO:0007669"/>
    <property type="project" value="UniProtKB-UniRule"/>
</dbReference>
<comment type="catalytic activity">
    <reaction evidence="1 14 15">
        <text>Endonucleolytic cleavage to 5'-phosphomonoester.</text>
        <dbReference type="EC" id="3.1.26.4"/>
    </reaction>
</comment>
<dbReference type="RefSeq" id="WP_124005928.1">
    <property type="nucleotide sequence ID" value="NZ_BJYN01000009.1"/>
</dbReference>
<keyword evidence="13 14" id="KW-0460">Magnesium</keyword>
<dbReference type="InterPro" id="IPR001352">
    <property type="entry name" value="RNase_HII/HIII"/>
</dbReference>